<gene>
    <name evidence="1" type="ORF">OUZ56_026148</name>
</gene>
<keyword evidence="2" id="KW-1185">Reference proteome</keyword>
<dbReference type="Proteomes" id="UP001234178">
    <property type="component" value="Unassembled WGS sequence"/>
</dbReference>
<protein>
    <submittedName>
        <fullName evidence="1">Uncharacterized protein</fullName>
    </submittedName>
</protein>
<proteinExistence type="predicted"/>
<accession>A0ABQ9ZKW7</accession>
<comment type="caution">
    <text evidence="1">The sequence shown here is derived from an EMBL/GenBank/DDBJ whole genome shotgun (WGS) entry which is preliminary data.</text>
</comment>
<evidence type="ECO:0000313" key="2">
    <source>
        <dbReference type="Proteomes" id="UP001234178"/>
    </source>
</evidence>
<reference evidence="1 2" key="1">
    <citation type="journal article" date="2023" name="Nucleic Acids Res.">
        <title>The hologenome of Daphnia magna reveals possible DNA methylation and microbiome-mediated evolution of the host genome.</title>
        <authorList>
            <person name="Chaturvedi A."/>
            <person name="Li X."/>
            <person name="Dhandapani V."/>
            <person name="Marshall H."/>
            <person name="Kissane S."/>
            <person name="Cuenca-Cambronero M."/>
            <person name="Asole G."/>
            <person name="Calvet F."/>
            <person name="Ruiz-Romero M."/>
            <person name="Marangio P."/>
            <person name="Guigo R."/>
            <person name="Rago D."/>
            <person name="Mirbahai L."/>
            <person name="Eastwood N."/>
            <person name="Colbourne J.K."/>
            <person name="Zhou J."/>
            <person name="Mallon E."/>
            <person name="Orsini L."/>
        </authorList>
    </citation>
    <scope>NUCLEOTIDE SEQUENCE [LARGE SCALE GENOMIC DNA]</scope>
    <source>
        <strain evidence="1">LRV0_1</strain>
    </source>
</reference>
<organism evidence="1 2">
    <name type="scientific">Daphnia magna</name>
    <dbReference type="NCBI Taxonomy" id="35525"/>
    <lineage>
        <taxon>Eukaryota</taxon>
        <taxon>Metazoa</taxon>
        <taxon>Ecdysozoa</taxon>
        <taxon>Arthropoda</taxon>
        <taxon>Crustacea</taxon>
        <taxon>Branchiopoda</taxon>
        <taxon>Diplostraca</taxon>
        <taxon>Cladocera</taxon>
        <taxon>Anomopoda</taxon>
        <taxon>Daphniidae</taxon>
        <taxon>Daphnia</taxon>
    </lineage>
</organism>
<dbReference type="EMBL" id="JAOYFB010000004">
    <property type="protein sequence ID" value="KAK4013595.1"/>
    <property type="molecule type" value="Genomic_DNA"/>
</dbReference>
<evidence type="ECO:0000313" key="1">
    <source>
        <dbReference type="EMBL" id="KAK4013595.1"/>
    </source>
</evidence>
<name>A0ABQ9ZKW7_9CRUS</name>
<sequence length="145" mass="16941">MYSTSDPDICRTSDGLPRVMWGTKSRILKPTKHQMNKVNTQFQSESPQLHLLKGAIEGLMQSFATNFMNPRYVISREVSKIDMWLTLEYRFPVLGKKINTSKDELEWRSYIHLEPEFFGCANDGSARLLDAESYWGRIEMQKSKW</sequence>